<dbReference type="GO" id="GO:0032196">
    <property type="term" value="P:transposition"/>
    <property type="evidence" value="ECO:0007669"/>
    <property type="project" value="TreeGrafter"/>
</dbReference>
<organism evidence="2">
    <name type="scientific">Halalkalibacterium halodurans</name>
    <name type="common">Bacillus halodurans</name>
    <dbReference type="NCBI Taxonomy" id="86665"/>
    <lineage>
        <taxon>Bacteria</taxon>
        <taxon>Bacillati</taxon>
        <taxon>Bacillota</taxon>
        <taxon>Bacilli</taxon>
        <taxon>Bacillales</taxon>
        <taxon>Bacillaceae</taxon>
        <taxon>Halalkalibacterium (ex Joshi et al. 2022)</taxon>
    </lineage>
</organism>
<dbReference type="InterPro" id="IPR025246">
    <property type="entry name" value="IS30-like_HTH"/>
</dbReference>
<feature type="domain" description="Transposase IS30-like HTH" evidence="1">
    <location>
        <begin position="2"/>
        <end position="45"/>
    </location>
</feature>
<dbReference type="Gene3D" id="1.10.10.60">
    <property type="entry name" value="Homeodomain-like"/>
    <property type="match status" value="1"/>
</dbReference>
<gene>
    <name evidence="2" type="ORF">BH9065801</name>
</gene>
<reference evidence="2" key="1">
    <citation type="journal article" date="2000" name="Nucleic Acids Res.">
        <title>Complete genome sequence of the alkaliphilic bacterium Bacillus halodurans and genomic sequence comparison with Bacillus subtilis.</title>
        <authorList>
            <person name="Takami H."/>
            <person name="Nakasone K."/>
            <person name="Takaki Y."/>
            <person name="Maeno G."/>
            <person name="Sasaki R."/>
            <person name="Masui N."/>
            <person name="Fuji F."/>
            <person name="Hirama C."/>
            <person name="Nakamura Y."/>
            <person name="Ogasawara N."/>
            <person name="Kuhara S."/>
            <person name="Horikoshi K."/>
        </authorList>
    </citation>
    <scope>NUCLEOTIDE SEQUENCE</scope>
    <source>
        <strain evidence="2">AH-101</strain>
    </source>
</reference>
<evidence type="ECO:0000313" key="2">
    <source>
        <dbReference type="EMBL" id="BAD18233.1"/>
    </source>
</evidence>
<dbReference type="AlphaFoldDB" id="Q75TS4"/>
<dbReference type="InterPro" id="IPR051917">
    <property type="entry name" value="Transposase-Integrase"/>
</dbReference>
<dbReference type="GO" id="GO:0004803">
    <property type="term" value="F:transposase activity"/>
    <property type="evidence" value="ECO:0007669"/>
    <property type="project" value="TreeGrafter"/>
</dbReference>
<dbReference type="GO" id="GO:0005829">
    <property type="term" value="C:cytosol"/>
    <property type="evidence" value="ECO:0007669"/>
    <property type="project" value="TreeGrafter"/>
</dbReference>
<dbReference type="PANTHER" id="PTHR10948:SF23">
    <property type="entry name" value="TRANSPOSASE INSI FOR INSERTION SEQUENCE ELEMENT IS30A-RELATED"/>
    <property type="match status" value="1"/>
</dbReference>
<name>Q75TS4_ALKHA</name>
<sequence length="85" mass="10058">MSYSHLTTFERGRLETLQKLGWSTRQIAKELNRHHSTIARELKRNCTKEYVSEVAHARYVERRKDCKPKGKWSSELAAIIEEKLQ</sequence>
<dbReference type="Pfam" id="PF13936">
    <property type="entry name" value="HTH_38"/>
    <property type="match status" value="1"/>
</dbReference>
<proteinExistence type="predicted"/>
<accession>Q75TS4</accession>
<reference evidence="2" key="2">
    <citation type="journal article" date="2001" name="J. Bacteriol.">
        <title>Identification and distribution of new insertion sequences in the genome of alkaliphilic Bacillus halodurans C-125.</title>
        <authorList>
            <person name="Takami H."/>
            <person name="Han C."/>
            <person name="Takaki Y."/>
            <person name="Ohtsubo E."/>
        </authorList>
    </citation>
    <scope>NUCLEOTIDE SEQUENCE</scope>
    <source>
        <strain evidence="2">AH-101</strain>
    </source>
</reference>
<dbReference type="PANTHER" id="PTHR10948">
    <property type="entry name" value="TRANSPOSASE"/>
    <property type="match status" value="1"/>
</dbReference>
<dbReference type="EMBL" id="AB126532">
    <property type="protein sequence ID" value="BAD18233.1"/>
    <property type="molecule type" value="Genomic_DNA"/>
</dbReference>
<protein>
    <submittedName>
        <fullName evidence="2">N-terminal region of transposase of IS658</fullName>
    </submittedName>
</protein>
<evidence type="ECO:0000259" key="1">
    <source>
        <dbReference type="Pfam" id="PF13936"/>
    </source>
</evidence>
<reference evidence="2" key="3">
    <citation type="journal article" date="2004" name="DNA Res.">
        <title>Wide-range distribution of insertion sequences identified in B. halodurans among bacilli and a new transposon disseminated in alkaliphilic and thermophilic bacilli.</title>
        <authorList>
            <person name="Takami H."/>
            <person name="Matsuki A."/>
            <person name="Takaki Y."/>
        </authorList>
    </citation>
    <scope>NUCLEOTIDE SEQUENCE</scope>
    <source>
        <strain evidence="2">AH-101</strain>
    </source>
</reference>